<dbReference type="Pfam" id="PF13007">
    <property type="entry name" value="LZ_Tnp_IS66"/>
    <property type="match status" value="1"/>
</dbReference>
<dbReference type="InterPro" id="IPR024474">
    <property type="entry name" value="Znf_dom_IS66"/>
</dbReference>
<dbReference type="AlphaFoldDB" id="A0A401IVW5"/>
<dbReference type="PANTHER" id="PTHR33678:SF2">
    <property type="match status" value="1"/>
</dbReference>
<evidence type="ECO:0000259" key="3">
    <source>
        <dbReference type="Pfam" id="PF03050"/>
    </source>
</evidence>
<evidence type="ECO:0000256" key="2">
    <source>
        <dbReference type="SAM" id="MobiDB-lite"/>
    </source>
</evidence>
<evidence type="ECO:0000313" key="7">
    <source>
        <dbReference type="Proteomes" id="UP000286848"/>
    </source>
</evidence>
<dbReference type="InterPro" id="IPR052344">
    <property type="entry name" value="Transposase-related"/>
</dbReference>
<evidence type="ECO:0000256" key="1">
    <source>
        <dbReference type="SAM" id="Coils"/>
    </source>
</evidence>
<name>A0A401IVW5_9LACO</name>
<protein>
    <recommendedName>
        <fullName evidence="8">Transposase</fullName>
    </recommendedName>
</protein>
<feature type="region of interest" description="Disordered" evidence="2">
    <location>
        <begin position="65"/>
        <end position="89"/>
    </location>
</feature>
<feature type="domain" description="Transposase IS66 central" evidence="3">
    <location>
        <begin position="173"/>
        <end position="251"/>
    </location>
</feature>
<comment type="caution">
    <text evidence="6">The sequence shown here is derived from an EMBL/GenBank/DDBJ whole genome shotgun (WGS) entry which is preliminary data.</text>
</comment>
<evidence type="ECO:0008006" key="8">
    <source>
        <dbReference type="Google" id="ProtNLM"/>
    </source>
</evidence>
<dbReference type="InterPro" id="IPR024463">
    <property type="entry name" value="Transposase_TnpC_homeodom"/>
</dbReference>
<dbReference type="EMBL" id="BFFP01000046">
    <property type="protein sequence ID" value="GBG95662.1"/>
    <property type="molecule type" value="Genomic_DNA"/>
</dbReference>
<keyword evidence="7" id="KW-1185">Reference proteome</keyword>
<evidence type="ECO:0000259" key="4">
    <source>
        <dbReference type="Pfam" id="PF13005"/>
    </source>
</evidence>
<dbReference type="OrthoDB" id="9760067at2"/>
<feature type="coiled-coil region" evidence="1">
    <location>
        <begin position="1"/>
        <end position="35"/>
    </location>
</feature>
<evidence type="ECO:0000313" key="6">
    <source>
        <dbReference type="EMBL" id="GBG95662.1"/>
    </source>
</evidence>
<dbReference type="Pfam" id="PF13005">
    <property type="entry name" value="zf-IS66"/>
    <property type="match status" value="1"/>
</dbReference>
<feature type="domain" description="Transposase TnpC homeodomain" evidence="5">
    <location>
        <begin position="32"/>
        <end position="101"/>
    </location>
</feature>
<dbReference type="Pfam" id="PF03050">
    <property type="entry name" value="DDE_Tnp_IS66"/>
    <property type="match status" value="1"/>
</dbReference>
<proteinExistence type="predicted"/>
<dbReference type="RefSeq" id="WP_158609239.1">
    <property type="nucleotide sequence ID" value="NZ_BFFP01000046.1"/>
</dbReference>
<organism evidence="6 7">
    <name type="scientific">Ligilactobacillus salitolerans</name>
    <dbReference type="NCBI Taxonomy" id="1808352"/>
    <lineage>
        <taxon>Bacteria</taxon>
        <taxon>Bacillati</taxon>
        <taxon>Bacillota</taxon>
        <taxon>Bacilli</taxon>
        <taxon>Lactobacillales</taxon>
        <taxon>Lactobacillaceae</taxon>
        <taxon>Ligilactobacillus</taxon>
    </lineage>
</organism>
<reference evidence="6 7" key="1">
    <citation type="journal article" date="2019" name="Int. J. Syst. Evol. Microbiol.">
        <title>Lactobacillus salitolerans sp. nov., a novel lactic acid bacterium isolated from spent mushroom substrates.</title>
        <authorList>
            <person name="Tohno M."/>
            <person name="Tanizawa Y."/>
            <person name="Kojima Y."/>
            <person name="Sakamoto M."/>
            <person name="Nakamura Y."/>
            <person name="Ohkuma M."/>
            <person name="Kobayashi H."/>
        </authorList>
    </citation>
    <scope>NUCLEOTIDE SEQUENCE [LARGE SCALE GENOMIC DNA]</scope>
    <source>
        <strain evidence="6 7">YK43</strain>
    </source>
</reference>
<gene>
    <name evidence="6" type="ORF">LFYK43_21210</name>
</gene>
<accession>A0A401IVW5</accession>
<dbReference type="InterPro" id="IPR004291">
    <property type="entry name" value="Transposase_IS66_central"/>
</dbReference>
<dbReference type="PANTHER" id="PTHR33678">
    <property type="entry name" value="BLL1576 PROTEIN"/>
    <property type="match status" value="1"/>
</dbReference>
<keyword evidence="1" id="KW-0175">Coiled coil</keyword>
<evidence type="ECO:0000259" key="5">
    <source>
        <dbReference type="Pfam" id="PF13007"/>
    </source>
</evidence>
<dbReference type="Proteomes" id="UP000286848">
    <property type="component" value="Unassembled WGS sequence"/>
</dbReference>
<feature type="domain" description="Transposase IS66 zinc-finger binding" evidence="4">
    <location>
        <begin position="111"/>
        <end position="153"/>
    </location>
</feature>
<sequence length="262" mass="29900">MASTEELLKSALEQNQMLLKQLNELMVQNKLLSEQIAYLSHKMYGSHSEKLTPAGQTSLFTEPEQTGFQSEEPEVVSGDQVKTRKPKRKRTEIIGSNLPVQEEVFRRLSDKCEHGHQLDTVGKHFVGEEVRMIPGRLYVAKMYQETYKCPECEKADGDSHMYQAPAPKPLIAHSIASASLVSEVVYQKYVLGTPLYRQMGYWKNQGLALSDKTMANWMILCAQTVQPVYNLLHEYLVHEQFLQGDETPYRKQCSTGRLDKTI</sequence>